<dbReference type="RefSeq" id="WP_026087639.1">
    <property type="nucleotide sequence ID" value="NZ_AJLN01000061.1"/>
</dbReference>
<gene>
    <name evidence="1" type="ORF">PCC6912_50110</name>
</gene>
<dbReference type="EMBL" id="RSCJ01000027">
    <property type="protein sequence ID" value="RUR74833.1"/>
    <property type="molecule type" value="Genomic_DNA"/>
</dbReference>
<sequence length="517" mass="57586">MSLTEEILAQLPGDVLGGLRRADHILTSIKSGTAPVPMVVKESQQNLGAVDWDVLVCGGTLGIFIGCALALQGVRVALIERGILRGREQEWNISRHELQVFVQLGLLTDAELEKAIATEYNPARVGFHNGVKVWVQDVLNIGVDPVYLLETLKQRFLAAGGKLFENTPFDEVVVHPDGVIVNNQYKARLLIDAMGHLSAIAQQARQGQKPDAICLVVGSCAQGFPNNSTGDLLLSFTPMQNQCQYFWEAFPARDGRTTYMFTYMDAEPQRLGLEALFEDYLRLMPKYQGVELNQLTFQRALFGFFPSYRQSPLQTPWSRILAVGDSSGSQSPLSFGGFGAMIRHLQRLTQGIYEALQTNQLSAKALGLLQPYQPNLSVTWLFQRAMSVGVDQKIAPDQINQLLSAVFAEMQSLGEPVLKPFLQDVVNFSGLTQTLLKTNFAHPEIVVKIIPQVGLVALLDWMIHYGNLGIYSLLLRLSKNLEPWEKNLPSTAKYYWHRWVDAWKFGSGGDYSDDVKK</sequence>
<proteinExistence type="predicted"/>
<dbReference type="SUPFAM" id="SSF51905">
    <property type="entry name" value="FAD/NAD(P)-binding domain"/>
    <property type="match status" value="1"/>
</dbReference>
<dbReference type="PANTHER" id="PTHR32098">
    <property type="entry name" value="LYCOPENE BETA/EPSILON CYCLASE PROTEIN"/>
    <property type="match status" value="1"/>
</dbReference>
<accession>A0A433N1E8</accession>
<reference evidence="1 2" key="1">
    <citation type="journal article" date="2019" name="Genome Biol. Evol.">
        <title>Day and night: Metabolic profiles and evolutionary relationships of six axenic non-marine cyanobacteria.</title>
        <authorList>
            <person name="Will S.E."/>
            <person name="Henke P."/>
            <person name="Boedeker C."/>
            <person name="Huang S."/>
            <person name="Brinkmann H."/>
            <person name="Rohde M."/>
            <person name="Jarek M."/>
            <person name="Friedl T."/>
            <person name="Seufert S."/>
            <person name="Schumacher M."/>
            <person name="Overmann J."/>
            <person name="Neumann-Schaal M."/>
            <person name="Petersen J."/>
        </authorList>
    </citation>
    <scope>NUCLEOTIDE SEQUENCE [LARGE SCALE GENOMIC DNA]</scope>
    <source>
        <strain evidence="1 2">PCC 6912</strain>
    </source>
</reference>
<dbReference type="InterPro" id="IPR036188">
    <property type="entry name" value="FAD/NAD-bd_sf"/>
</dbReference>
<comment type="caution">
    <text evidence="1">The sequence shown here is derived from an EMBL/GenBank/DDBJ whole genome shotgun (WGS) entry which is preliminary data.</text>
</comment>
<dbReference type="STRING" id="211165.GCA_000317285_01891"/>
<dbReference type="OrthoDB" id="418423at2"/>
<dbReference type="AlphaFoldDB" id="A0A433N1E8"/>
<keyword evidence="2" id="KW-1185">Reference proteome</keyword>
<name>A0A433N1E8_CHLFR</name>
<evidence type="ECO:0000313" key="1">
    <source>
        <dbReference type="EMBL" id="RUR74833.1"/>
    </source>
</evidence>
<dbReference type="Gene3D" id="3.50.50.60">
    <property type="entry name" value="FAD/NAD(P)-binding domain"/>
    <property type="match status" value="1"/>
</dbReference>
<evidence type="ECO:0000313" key="2">
    <source>
        <dbReference type="Proteomes" id="UP000268857"/>
    </source>
</evidence>
<organism evidence="1 2">
    <name type="scientific">Chlorogloeopsis fritschii PCC 6912</name>
    <dbReference type="NCBI Taxonomy" id="211165"/>
    <lineage>
        <taxon>Bacteria</taxon>
        <taxon>Bacillati</taxon>
        <taxon>Cyanobacteriota</taxon>
        <taxon>Cyanophyceae</taxon>
        <taxon>Nostocales</taxon>
        <taxon>Chlorogloeopsidaceae</taxon>
        <taxon>Chlorogloeopsis</taxon>
    </lineage>
</organism>
<protein>
    <recommendedName>
        <fullName evidence="3">FAD-dependent oxidoreductase</fullName>
    </recommendedName>
</protein>
<dbReference type="Proteomes" id="UP000268857">
    <property type="component" value="Unassembled WGS sequence"/>
</dbReference>
<dbReference type="PANTHER" id="PTHR32098:SF5">
    <property type="entry name" value="LYCOPENE BETA_EPSILON CYCLASE PROTEIN"/>
    <property type="match status" value="1"/>
</dbReference>
<evidence type="ECO:0008006" key="3">
    <source>
        <dbReference type="Google" id="ProtNLM"/>
    </source>
</evidence>